<evidence type="ECO:0000256" key="2">
    <source>
        <dbReference type="ARBA" id="ARBA00022448"/>
    </source>
</evidence>
<feature type="transmembrane region" description="Helical" evidence="7">
    <location>
        <begin position="41"/>
        <end position="62"/>
    </location>
</feature>
<dbReference type="PANTHER" id="PTHR34229">
    <property type="entry name" value="METAL TRANSPORT PROTEIN HI_1621-RELATED"/>
    <property type="match status" value="1"/>
</dbReference>
<evidence type="ECO:0000256" key="5">
    <source>
        <dbReference type="ARBA" id="ARBA00022989"/>
    </source>
</evidence>
<name>A0AAE4ZCR3_9BACT</name>
<feature type="transmembrane region" description="Helical" evidence="7">
    <location>
        <begin position="276"/>
        <end position="303"/>
    </location>
</feature>
<dbReference type="GO" id="GO:0000041">
    <property type="term" value="P:transition metal ion transport"/>
    <property type="evidence" value="ECO:0007669"/>
    <property type="project" value="InterPro"/>
</dbReference>
<evidence type="ECO:0000256" key="4">
    <source>
        <dbReference type="ARBA" id="ARBA00022692"/>
    </source>
</evidence>
<keyword evidence="2" id="KW-0813">Transport</keyword>
<dbReference type="EMBL" id="JAACAK010000080">
    <property type="protein sequence ID" value="NIR75415.1"/>
    <property type="molecule type" value="Genomic_DNA"/>
</dbReference>
<dbReference type="Pfam" id="PF01891">
    <property type="entry name" value="CbiM"/>
    <property type="match status" value="1"/>
</dbReference>
<feature type="transmembrane region" description="Helical" evidence="7">
    <location>
        <begin position="74"/>
        <end position="98"/>
    </location>
</feature>
<evidence type="ECO:0000256" key="1">
    <source>
        <dbReference type="ARBA" id="ARBA00004651"/>
    </source>
</evidence>
<feature type="transmembrane region" description="Helical" evidence="7">
    <location>
        <begin position="221"/>
        <end position="243"/>
    </location>
</feature>
<dbReference type="GO" id="GO:0005886">
    <property type="term" value="C:plasma membrane"/>
    <property type="evidence" value="ECO:0007669"/>
    <property type="project" value="UniProtKB-SubCell"/>
</dbReference>
<keyword evidence="6 7" id="KW-0472">Membrane</keyword>
<proteinExistence type="predicted"/>
<organism evidence="8 9">
    <name type="scientific">Candidatus Kutchimonas denitrificans</name>
    <dbReference type="NCBI Taxonomy" id="3056748"/>
    <lineage>
        <taxon>Bacteria</taxon>
        <taxon>Pseudomonadati</taxon>
        <taxon>Gemmatimonadota</taxon>
        <taxon>Gemmatimonadia</taxon>
        <taxon>Candidatus Palauibacterales</taxon>
        <taxon>Candidatus Palauibacteraceae</taxon>
        <taxon>Candidatus Kutchimonas</taxon>
    </lineage>
</organism>
<evidence type="ECO:0000256" key="7">
    <source>
        <dbReference type="SAM" id="Phobius"/>
    </source>
</evidence>
<keyword evidence="5 7" id="KW-1133">Transmembrane helix</keyword>
<reference evidence="8 9" key="1">
    <citation type="submission" date="2020-01" db="EMBL/GenBank/DDBJ databases">
        <title>Genomes assembled from Gulf of Kutch pelagic sediment metagenomes.</title>
        <authorList>
            <person name="Chandrashekar M."/>
            <person name="Mahajan M.S."/>
            <person name="Dave K.J."/>
            <person name="Vatsa P."/>
            <person name="Nathani N.M."/>
        </authorList>
    </citation>
    <scope>NUCLEOTIDE SEQUENCE [LARGE SCALE GENOMIC DNA]</scope>
    <source>
        <strain evidence="8">KS3-K002</strain>
    </source>
</reference>
<feature type="transmembrane region" description="Helical" evidence="7">
    <location>
        <begin position="173"/>
        <end position="201"/>
    </location>
</feature>
<gene>
    <name evidence="8" type="ORF">GWO12_09955</name>
</gene>
<dbReference type="InterPro" id="IPR002751">
    <property type="entry name" value="CbiM/NikMN"/>
</dbReference>
<evidence type="ECO:0000256" key="6">
    <source>
        <dbReference type="ARBA" id="ARBA00023136"/>
    </source>
</evidence>
<dbReference type="AlphaFoldDB" id="A0AAE4ZCR3"/>
<sequence>MAHIPDGFLSAPVTAGTLAAAAGLVLYAAHRSRRQLDERAAPTLGLATAAVFAAQMVNFPVAAGTSGHLMGGTLVAVIFGPWAGFLVMTAVLIAQAVIFADGGITALGANIVNIAGVGALLGYSVYAMAVRLVGPGPRRSALAAALGAYAAMLLIGVAAGLELGVSGIAPTRLAVGAMAGVHAIIGLAEATITGLVVAALVRRQPDLIHGRPMGDRAVRPARPLVLGALGAMAVAAGILSVVLSASPDSLERVAIDLGFAESGTGWVGAPFPDYEAWLAGAAGTLIAAALGVTLLFVGTGALLRAFRTLRRREA</sequence>
<evidence type="ECO:0000256" key="3">
    <source>
        <dbReference type="ARBA" id="ARBA00022475"/>
    </source>
</evidence>
<comment type="caution">
    <text evidence="8">The sequence shown here is derived from an EMBL/GenBank/DDBJ whole genome shotgun (WGS) entry which is preliminary data.</text>
</comment>
<feature type="transmembrane region" description="Helical" evidence="7">
    <location>
        <begin position="141"/>
        <end position="161"/>
    </location>
</feature>
<keyword evidence="4 7" id="KW-0812">Transmembrane</keyword>
<dbReference type="Proteomes" id="UP000702544">
    <property type="component" value="Unassembled WGS sequence"/>
</dbReference>
<keyword evidence="3" id="KW-1003">Cell membrane</keyword>
<evidence type="ECO:0000313" key="8">
    <source>
        <dbReference type="EMBL" id="NIR75415.1"/>
    </source>
</evidence>
<accession>A0AAE4ZCR3</accession>
<feature type="transmembrane region" description="Helical" evidence="7">
    <location>
        <begin position="7"/>
        <end position="29"/>
    </location>
</feature>
<evidence type="ECO:0000313" key="9">
    <source>
        <dbReference type="Proteomes" id="UP000702544"/>
    </source>
</evidence>
<comment type="subcellular location">
    <subcellularLocation>
        <location evidence="1">Cell membrane</location>
        <topology evidence="1">Multi-pass membrane protein</topology>
    </subcellularLocation>
</comment>
<protein>
    <submittedName>
        <fullName evidence="8">Energy-coupling factor ABC transporter permease</fullName>
    </submittedName>
</protein>
<dbReference type="PANTHER" id="PTHR34229:SF1">
    <property type="entry name" value="METAL TRANSPORT PROTEIN HI_1621-RELATED"/>
    <property type="match status" value="1"/>
</dbReference>
<dbReference type="Gene3D" id="1.10.1760.20">
    <property type="match status" value="1"/>
</dbReference>
<feature type="transmembrane region" description="Helical" evidence="7">
    <location>
        <begin position="104"/>
        <end position="129"/>
    </location>
</feature>